<dbReference type="RefSeq" id="WP_205721487.1">
    <property type="nucleotide sequence ID" value="NZ_CP070608.1"/>
</dbReference>
<dbReference type="GO" id="GO:0015035">
    <property type="term" value="F:protein-disulfide reductase activity"/>
    <property type="evidence" value="ECO:0007669"/>
    <property type="project" value="InterPro"/>
</dbReference>
<dbReference type="EMBL" id="CP070608">
    <property type="protein sequence ID" value="QSE96974.1"/>
    <property type="molecule type" value="Genomic_DNA"/>
</dbReference>
<dbReference type="Pfam" id="PF04134">
    <property type="entry name" value="DCC1-like"/>
    <property type="match status" value="1"/>
</dbReference>
<name>A0A974WEL9_9BACT</name>
<evidence type="ECO:0000256" key="1">
    <source>
        <dbReference type="SAM" id="Phobius"/>
    </source>
</evidence>
<dbReference type="AlphaFoldDB" id="A0A974WEL9"/>
<organism evidence="2 3">
    <name type="scientific">Fulvivirga lutea</name>
    <dbReference type="NCBI Taxonomy" id="2810512"/>
    <lineage>
        <taxon>Bacteria</taxon>
        <taxon>Pseudomonadati</taxon>
        <taxon>Bacteroidota</taxon>
        <taxon>Cytophagia</taxon>
        <taxon>Cytophagales</taxon>
        <taxon>Fulvivirgaceae</taxon>
        <taxon>Fulvivirga</taxon>
    </lineage>
</organism>
<reference evidence="2" key="1">
    <citation type="submission" date="2021-02" db="EMBL/GenBank/DDBJ databases">
        <title>Fulvivirga sp. S481 isolated from sea water.</title>
        <authorList>
            <person name="Bae S.S."/>
            <person name="Baek K."/>
        </authorList>
    </citation>
    <scope>NUCLEOTIDE SEQUENCE</scope>
    <source>
        <strain evidence="2">S481</strain>
    </source>
</reference>
<feature type="transmembrane region" description="Helical" evidence="1">
    <location>
        <begin position="94"/>
        <end position="114"/>
    </location>
</feature>
<accession>A0A974WEL9</accession>
<dbReference type="PANTHER" id="PTHR33639:SF2">
    <property type="entry name" value="DUF393 DOMAIN-CONTAINING PROTEIN"/>
    <property type="match status" value="1"/>
</dbReference>
<keyword evidence="3" id="KW-1185">Reference proteome</keyword>
<evidence type="ECO:0000313" key="3">
    <source>
        <dbReference type="Proteomes" id="UP000662783"/>
    </source>
</evidence>
<protein>
    <submittedName>
        <fullName evidence="2">DUF393 domain-containing protein</fullName>
    </submittedName>
</protein>
<proteinExistence type="predicted"/>
<keyword evidence="1" id="KW-0472">Membrane</keyword>
<dbReference type="PANTHER" id="PTHR33639">
    <property type="entry name" value="THIOL-DISULFIDE OXIDOREDUCTASE DCC"/>
    <property type="match status" value="1"/>
</dbReference>
<dbReference type="Proteomes" id="UP000662783">
    <property type="component" value="Chromosome"/>
</dbReference>
<dbReference type="KEGG" id="fuv:JR347_15455"/>
<dbReference type="InterPro" id="IPR007263">
    <property type="entry name" value="DCC1-like"/>
</dbReference>
<gene>
    <name evidence="2" type="ORF">JR347_15455</name>
</gene>
<sequence>MDTSREVTLPDKPIIFFDGVCNLCNGAVDFILKRDKEAYFVFESLQSPNAQKLLGKEHTKSFEYILVLTSDRKILSKSQAVFYIARRLKGWVRFISYFRVLPLFFTDFVYSVIAKNRYKLFGKRDTCRMPDPNLKLRFLEGYQNN</sequence>
<dbReference type="InterPro" id="IPR052927">
    <property type="entry name" value="DCC_oxidoreductase"/>
</dbReference>
<evidence type="ECO:0000313" key="2">
    <source>
        <dbReference type="EMBL" id="QSE96974.1"/>
    </source>
</evidence>
<keyword evidence="1" id="KW-1133">Transmembrane helix</keyword>
<keyword evidence="1" id="KW-0812">Transmembrane</keyword>